<accession>A0A4Y7QI01</accession>
<sequence length="519" mass="59329">MYTRAYIETSALEHLFTTLNLVKEQNGIVDTERTWLRCSASDLLQDDHSLDSSHSVDKLHSNLLELVATERALRSLLRTAEEAVAVLQEKCEPLLCQRGVQSLPDEILGRIFELGCEADDYHCPCVHPVTISHVNQRFRMVALASPRIWSFLHNAQHNDQLQTYITRSKTTGLTLLVSYDDAMNELHHPKGEISLTNFFDIVSGEIDRWKDIRLSAICDDALNELYGHRDLFLRHKFHRLSNLAYLRAGEQKPLARSGDPDTRLFLTEWLKPNVHSFHGRNVPLDASMFGACLATCHLEFVTLEQHDWNMQVVLGGLSSLPNLDSLSLTFENFSSTLHKLPSTKLPKLRSLSTSISISVNLHSISWIFDALDLPQLWSHSIEIRTDALGYLEDILQKPQSRPNLYTLRLLIHPSNCSRKIDVLSNVMTIASSLREVHLQIPGLIVSLPRRDSTVAWNTACFERCDGFDDRVIQRIVEAIRRGNEKDQIHELQIKHCPRISHRALQRLLVQFGHRLKYQI</sequence>
<dbReference type="STRING" id="50990.A0A4Y7QI01"/>
<dbReference type="AlphaFoldDB" id="A0A4Y7QI01"/>
<proteinExistence type="predicted"/>
<dbReference type="OrthoDB" id="3027018at2759"/>
<dbReference type="EMBL" id="ML170160">
    <property type="protein sequence ID" value="TDL27055.1"/>
    <property type="molecule type" value="Genomic_DNA"/>
</dbReference>
<evidence type="ECO:0008006" key="3">
    <source>
        <dbReference type="Google" id="ProtNLM"/>
    </source>
</evidence>
<evidence type="ECO:0000313" key="2">
    <source>
        <dbReference type="Proteomes" id="UP000294933"/>
    </source>
</evidence>
<evidence type="ECO:0000313" key="1">
    <source>
        <dbReference type="EMBL" id="TDL27055.1"/>
    </source>
</evidence>
<dbReference type="VEuPathDB" id="FungiDB:BD410DRAFT_482954"/>
<name>A0A4Y7QI01_9AGAM</name>
<keyword evidence="2" id="KW-1185">Reference proteome</keyword>
<gene>
    <name evidence="1" type="ORF">BD410DRAFT_482954</name>
</gene>
<dbReference type="Proteomes" id="UP000294933">
    <property type="component" value="Unassembled WGS sequence"/>
</dbReference>
<reference evidence="1 2" key="1">
    <citation type="submission" date="2018-06" db="EMBL/GenBank/DDBJ databases">
        <title>A transcriptomic atlas of mushroom development highlights an independent origin of complex multicellularity.</title>
        <authorList>
            <consortium name="DOE Joint Genome Institute"/>
            <person name="Krizsan K."/>
            <person name="Almasi E."/>
            <person name="Merenyi Z."/>
            <person name="Sahu N."/>
            <person name="Viragh M."/>
            <person name="Koszo T."/>
            <person name="Mondo S."/>
            <person name="Kiss B."/>
            <person name="Balint B."/>
            <person name="Kues U."/>
            <person name="Barry K."/>
            <person name="Hegedus J.C."/>
            <person name="Henrissat B."/>
            <person name="Johnson J."/>
            <person name="Lipzen A."/>
            <person name="Ohm R."/>
            <person name="Nagy I."/>
            <person name="Pangilinan J."/>
            <person name="Yan J."/>
            <person name="Xiong Y."/>
            <person name="Grigoriev I.V."/>
            <person name="Hibbett D.S."/>
            <person name="Nagy L.G."/>
        </authorList>
    </citation>
    <scope>NUCLEOTIDE SEQUENCE [LARGE SCALE GENOMIC DNA]</scope>
    <source>
        <strain evidence="1 2">SZMC22713</strain>
    </source>
</reference>
<protein>
    <recommendedName>
        <fullName evidence="3">F-box domain-containing protein</fullName>
    </recommendedName>
</protein>
<organism evidence="1 2">
    <name type="scientific">Rickenella mellea</name>
    <dbReference type="NCBI Taxonomy" id="50990"/>
    <lineage>
        <taxon>Eukaryota</taxon>
        <taxon>Fungi</taxon>
        <taxon>Dikarya</taxon>
        <taxon>Basidiomycota</taxon>
        <taxon>Agaricomycotina</taxon>
        <taxon>Agaricomycetes</taxon>
        <taxon>Hymenochaetales</taxon>
        <taxon>Rickenellaceae</taxon>
        <taxon>Rickenella</taxon>
    </lineage>
</organism>